<comment type="caution">
    <text evidence="1">The sequence shown here is derived from an EMBL/GenBank/DDBJ whole genome shotgun (WGS) entry which is preliminary data.</text>
</comment>
<organism evidence="1 2">
    <name type="scientific">Mycena rosella</name>
    <name type="common">Pink bonnet</name>
    <name type="synonym">Agaricus rosellus</name>
    <dbReference type="NCBI Taxonomy" id="1033263"/>
    <lineage>
        <taxon>Eukaryota</taxon>
        <taxon>Fungi</taxon>
        <taxon>Dikarya</taxon>
        <taxon>Basidiomycota</taxon>
        <taxon>Agaricomycotina</taxon>
        <taxon>Agaricomycetes</taxon>
        <taxon>Agaricomycetidae</taxon>
        <taxon>Agaricales</taxon>
        <taxon>Marasmiineae</taxon>
        <taxon>Mycenaceae</taxon>
        <taxon>Mycena</taxon>
    </lineage>
</organism>
<evidence type="ECO:0000313" key="1">
    <source>
        <dbReference type="EMBL" id="KAJ7668066.1"/>
    </source>
</evidence>
<reference evidence="1" key="1">
    <citation type="submission" date="2023-03" db="EMBL/GenBank/DDBJ databases">
        <title>Massive genome expansion in bonnet fungi (Mycena s.s.) driven by repeated elements and novel gene families across ecological guilds.</title>
        <authorList>
            <consortium name="Lawrence Berkeley National Laboratory"/>
            <person name="Harder C.B."/>
            <person name="Miyauchi S."/>
            <person name="Viragh M."/>
            <person name="Kuo A."/>
            <person name="Thoen E."/>
            <person name="Andreopoulos B."/>
            <person name="Lu D."/>
            <person name="Skrede I."/>
            <person name="Drula E."/>
            <person name="Henrissat B."/>
            <person name="Morin E."/>
            <person name="Kohler A."/>
            <person name="Barry K."/>
            <person name="LaButti K."/>
            <person name="Morin E."/>
            <person name="Salamov A."/>
            <person name="Lipzen A."/>
            <person name="Mereny Z."/>
            <person name="Hegedus B."/>
            <person name="Baldrian P."/>
            <person name="Stursova M."/>
            <person name="Weitz H."/>
            <person name="Taylor A."/>
            <person name="Grigoriev I.V."/>
            <person name="Nagy L.G."/>
            <person name="Martin F."/>
            <person name="Kauserud H."/>
        </authorList>
    </citation>
    <scope>NUCLEOTIDE SEQUENCE</scope>
    <source>
        <strain evidence="1">CBHHK067</strain>
    </source>
</reference>
<dbReference type="Proteomes" id="UP001221757">
    <property type="component" value="Unassembled WGS sequence"/>
</dbReference>
<name>A0AAD7CXF3_MYCRO</name>
<dbReference type="Gene3D" id="2.60.120.260">
    <property type="entry name" value="Galactose-binding domain-like"/>
    <property type="match status" value="1"/>
</dbReference>
<sequence length="106" mass="11061">NVAIVDDRNPLVQYVGAWSAAGSAIEFDGTTTWSPQAGSTVSFTFVGTSILVYGSVGMNSPGAGWSFAVDNTIHGSYTSPNLTSAIHHEPLYTSPTMANGSHNLII</sequence>
<proteinExistence type="predicted"/>
<accession>A0AAD7CXF3</accession>
<dbReference type="EMBL" id="JARKIE010000198">
    <property type="protein sequence ID" value="KAJ7668066.1"/>
    <property type="molecule type" value="Genomic_DNA"/>
</dbReference>
<gene>
    <name evidence="1" type="ORF">B0H17DRAFT_843012</name>
</gene>
<protein>
    <submittedName>
        <fullName evidence="1">Uncharacterized protein</fullName>
    </submittedName>
</protein>
<feature type="non-terminal residue" evidence="1">
    <location>
        <position position="1"/>
    </location>
</feature>
<dbReference type="AlphaFoldDB" id="A0AAD7CXF3"/>
<feature type="non-terminal residue" evidence="1">
    <location>
        <position position="106"/>
    </location>
</feature>
<evidence type="ECO:0000313" key="2">
    <source>
        <dbReference type="Proteomes" id="UP001221757"/>
    </source>
</evidence>
<keyword evidence="2" id="KW-1185">Reference proteome</keyword>